<evidence type="ECO:0000256" key="1">
    <source>
        <dbReference type="SAM" id="Phobius"/>
    </source>
</evidence>
<protein>
    <submittedName>
        <fullName evidence="2">Uncharacterized protein</fullName>
    </submittedName>
</protein>
<dbReference type="OrthoDB" id="2425321at2759"/>
<evidence type="ECO:0000313" key="2">
    <source>
        <dbReference type="EMBL" id="KAG0265635.1"/>
    </source>
</evidence>
<dbReference type="AlphaFoldDB" id="A0A9P6QGV4"/>
<organism evidence="2 3">
    <name type="scientific">Actinomortierella ambigua</name>
    <dbReference type="NCBI Taxonomy" id="1343610"/>
    <lineage>
        <taxon>Eukaryota</taxon>
        <taxon>Fungi</taxon>
        <taxon>Fungi incertae sedis</taxon>
        <taxon>Mucoromycota</taxon>
        <taxon>Mortierellomycotina</taxon>
        <taxon>Mortierellomycetes</taxon>
        <taxon>Mortierellales</taxon>
        <taxon>Mortierellaceae</taxon>
        <taxon>Actinomortierella</taxon>
    </lineage>
</organism>
<dbReference type="EMBL" id="JAAAJB010000112">
    <property type="protein sequence ID" value="KAG0265635.1"/>
    <property type="molecule type" value="Genomic_DNA"/>
</dbReference>
<feature type="transmembrane region" description="Helical" evidence="1">
    <location>
        <begin position="57"/>
        <end position="76"/>
    </location>
</feature>
<proteinExistence type="predicted"/>
<accession>A0A9P6QGV4</accession>
<keyword evidence="3" id="KW-1185">Reference proteome</keyword>
<gene>
    <name evidence="2" type="ORF">DFQ27_000510</name>
</gene>
<keyword evidence="1" id="KW-0472">Membrane</keyword>
<keyword evidence="1" id="KW-0812">Transmembrane</keyword>
<reference evidence="2" key="1">
    <citation type="journal article" date="2020" name="Fungal Divers.">
        <title>Resolving the Mortierellaceae phylogeny through synthesis of multi-gene phylogenetics and phylogenomics.</title>
        <authorList>
            <person name="Vandepol N."/>
            <person name="Liber J."/>
            <person name="Desiro A."/>
            <person name="Na H."/>
            <person name="Kennedy M."/>
            <person name="Barry K."/>
            <person name="Grigoriev I.V."/>
            <person name="Miller A.N."/>
            <person name="O'Donnell K."/>
            <person name="Stajich J.E."/>
            <person name="Bonito G."/>
        </authorList>
    </citation>
    <scope>NUCLEOTIDE SEQUENCE</scope>
    <source>
        <strain evidence="2">BC1065</strain>
    </source>
</reference>
<evidence type="ECO:0000313" key="3">
    <source>
        <dbReference type="Proteomes" id="UP000807716"/>
    </source>
</evidence>
<name>A0A9P6QGV4_9FUNG</name>
<keyword evidence="1" id="KW-1133">Transmembrane helix</keyword>
<dbReference type="Proteomes" id="UP000807716">
    <property type="component" value="Unassembled WGS sequence"/>
</dbReference>
<comment type="caution">
    <text evidence="2">The sequence shown here is derived from an EMBL/GenBank/DDBJ whole genome shotgun (WGS) entry which is preliminary data.</text>
</comment>
<sequence length="78" mass="8520">MTNTDTGSSQMVEVNMDELRKGIVDDLKQVLEDFAEKQDKKAKDAAAKAYQSSSSGLGFMEGVIIGGILVAFMLRFSR</sequence>